<dbReference type="AlphaFoldDB" id="A0A915CZ90"/>
<sequence length="146" mass="17061">MQLNDQVKPDNQLVNSSEDHSSCNSLDDDNTDIADLPVQEKRLELPKPNASPENLPYLRFPKYNFAQFLHMEDLLKCYRLLLEFPVINKPLILDLSTFPALYQVNVLELRSFQTSLRIEDICTIFLCTDKTNSCLDFIWKMMLFKL</sequence>
<dbReference type="WBParaSite" id="jg14146">
    <property type="protein sequence ID" value="jg14146"/>
    <property type="gene ID" value="jg14146"/>
</dbReference>
<proteinExistence type="predicted"/>
<evidence type="ECO:0000313" key="2">
    <source>
        <dbReference type="Proteomes" id="UP000887574"/>
    </source>
</evidence>
<reference evidence="3" key="1">
    <citation type="submission" date="2022-11" db="UniProtKB">
        <authorList>
            <consortium name="WormBaseParasite"/>
        </authorList>
    </citation>
    <scope>IDENTIFICATION</scope>
</reference>
<evidence type="ECO:0000256" key="1">
    <source>
        <dbReference type="SAM" id="MobiDB-lite"/>
    </source>
</evidence>
<feature type="region of interest" description="Disordered" evidence="1">
    <location>
        <begin position="1"/>
        <end position="32"/>
    </location>
</feature>
<organism evidence="2 3">
    <name type="scientific">Ditylenchus dipsaci</name>
    <dbReference type="NCBI Taxonomy" id="166011"/>
    <lineage>
        <taxon>Eukaryota</taxon>
        <taxon>Metazoa</taxon>
        <taxon>Ecdysozoa</taxon>
        <taxon>Nematoda</taxon>
        <taxon>Chromadorea</taxon>
        <taxon>Rhabditida</taxon>
        <taxon>Tylenchina</taxon>
        <taxon>Tylenchomorpha</taxon>
        <taxon>Sphaerularioidea</taxon>
        <taxon>Anguinidae</taxon>
        <taxon>Anguininae</taxon>
        <taxon>Ditylenchus</taxon>
    </lineage>
</organism>
<name>A0A915CZ90_9BILA</name>
<dbReference type="Proteomes" id="UP000887574">
    <property type="component" value="Unplaced"/>
</dbReference>
<evidence type="ECO:0000313" key="3">
    <source>
        <dbReference type="WBParaSite" id="jg14146"/>
    </source>
</evidence>
<accession>A0A915CZ90</accession>
<keyword evidence="2" id="KW-1185">Reference proteome</keyword>
<protein>
    <submittedName>
        <fullName evidence="3">Uncharacterized protein</fullName>
    </submittedName>
</protein>